<protein>
    <submittedName>
        <fullName evidence="2">Uncharacterized protein</fullName>
    </submittedName>
</protein>
<evidence type="ECO:0000313" key="2">
    <source>
        <dbReference type="EMBL" id="CAI5448583.1"/>
    </source>
</evidence>
<dbReference type="EMBL" id="CANHGI010000004">
    <property type="protein sequence ID" value="CAI5448583.1"/>
    <property type="molecule type" value="Genomic_DNA"/>
</dbReference>
<dbReference type="AlphaFoldDB" id="A0A9P1N2G5"/>
<evidence type="ECO:0000313" key="3">
    <source>
        <dbReference type="Proteomes" id="UP001152747"/>
    </source>
</evidence>
<organism evidence="2 3">
    <name type="scientific">Caenorhabditis angaria</name>
    <dbReference type="NCBI Taxonomy" id="860376"/>
    <lineage>
        <taxon>Eukaryota</taxon>
        <taxon>Metazoa</taxon>
        <taxon>Ecdysozoa</taxon>
        <taxon>Nematoda</taxon>
        <taxon>Chromadorea</taxon>
        <taxon>Rhabditida</taxon>
        <taxon>Rhabditina</taxon>
        <taxon>Rhabditomorpha</taxon>
        <taxon>Rhabditoidea</taxon>
        <taxon>Rhabditidae</taxon>
        <taxon>Peloderinae</taxon>
        <taxon>Caenorhabditis</taxon>
    </lineage>
</organism>
<feature type="signal peptide" evidence="1">
    <location>
        <begin position="1"/>
        <end position="20"/>
    </location>
</feature>
<sequence>MTSTTICLFVLLLVIVCCMANEDEFFLRSAKWANKNLNPVGGSLISGRGRFRPGFYSNDWRAAMAEPSFVKRSSPSNFDY</sequence>
<keyword evidence="3" id="KW-1185">Reference proteome</keyword>
<gene>
    <name evidence="2" type="ORF">CAMP_LOCUS11220</name>
</gene>
<reference evidence="2" key="1">
    <citation type="submission" date="2022-11" db="EMBL/GenBank/DDBJ databases">
        <authorList>
            <person name="Kikuchi T."/>
        </authorList>
    </citation>
    <scope>NUCLEOTIDE SEQUENCE</scope>
    <source>
        <strain evidence="2">PS1010</strain>
    </source>
</reference>
<feature type="chain" id="PRO_5040156523" evidence="1">
    <location>
        <begin position="21"/>
        <end position="80"/>
    </location>
</feature>
<evidence type="ECO:0000256" key="1">
    <source>
        <dbReference type="SAM" id="SignalP"/>
    </source>
</evidence>
<proteinExistence type="predicted"/>
<accession>A0A9P1N2G5</accession>
<dbReference type="Proteomes" id="UP001152747">
    <property type="component" value="Unassembled WGS sequence"/>
</dbReference>
<dbReference type="OrthoDB" id="5835206at2759"/>
<comment type="caution">
    <text evidence="2">The sequence shown here is derived from an EMBL/GenBank/DDBJ whole genome shotgun (WGS) entry which is preliminary data.</text>
</comment>
<keyword evidence="1" id="KW-0732">Signal</keyword>
<name>A0A9P1N2G5_9PELO</name>